<dbReference type="Pfam" id="PF09339">
    <property type="entry name" value="HTH_IclR"/>
    <property type="match status" value="1"/>
</dbReference>
<feature type="domain" description="HTH iclR-type" evidence="4">
    <location>
        <begin position="8"/>
        <end position="70"/>
    </location>
</feature>
<evidence type="ECO:0000313" key="6">
    <source>
        <dbReference type="EMBL" id="MPM45248.1"/>
    </source>
</evidence>
<dbReference type="AlphaFoldDB" id="A0A644ZXV0"/>
<dbReference type="Pfam" id="PF01614">
    <property type="entry name" value="IclR_C"/>
    <property type="match status" value="1"/>
</dbReference>
<evidence type="ECO:0000256" key="1">
    <source>
        <dbReference type="ARBA" id="ARBA00023015"/>
    </source>
</evidence>
<reference evidence="6" key="1">
    <citation type="submission" date="2019-08" db="EMBL/GenBank/DDBJ databases">
        <authorList>
            <person name="Kucharzyk K."/>
            <person name="Murdoch R.W."/>
            <person name="Higgins S."/>
            <person name="Loffler F."/>
        </authorList>
    </citation>
    <scope>NUCLEOTIDE SEQUENCE</scope>
</reference>
<dbReference type="FunFam" id="1.10.10.10:FF:000056">
    <property type="entry name" value="IclR family transcriptional regulator"/>
    <property type="match status" value="1"/>
</dbReference>
<dbReference type="InterPro" id="IPR036390">
    <property type="entry name" value="WH_DNA-bd_sf"/>
</dbReference>
<evidence type="ECO:0000259" key="5">
    <source>
        <dbReference type="PROSITE" id="PS51078"/>
    </source>
</evidence>
<dbReference type="InterPro" id="IPR036388">
    <property type="entry name" value="WH-like_DNA-bd_sf"/>
</dbReference>
<evidence type="ECO:0000259" key="4">
    <source>
        <dbReference type="PROSITE" id="PS51077"/>
    </source>
</evidence>
<dbReference type="GO" id="GO:0003677">
    <property type="term" value="F:DNA binding"/>
    <property type="evidence" value="ECO:0007669"/>
    <property type="project" value="UniProtKB-KW"/>
</dbReference>
<dbReference type="InterPro" id="IPR014757">
    <property type="entry name" value="Tscrpt_reg_IclR_C"/>
</dbReference>
<proteinExistence type="predicted"/>
<keyword evidence="3" id="KW-0804">Transcription</keyword>
<evidence type="ECO:0000256" key="3">
    <source>
        <dbReference type="ARBA" id="ARBA00023163"/>
    </source>
</evidence>
<gene>
    <name evidence="6" type="primary">kdgR_29</name>
    <name evidence="6" type="ORF">SDC9_91934</name>
</gene>
<keyword evidence="1" id="KW-0805">Transcription regulation</keyword>
<organism evidence="6">
    <name type="scientific">bioreactor metagenome</name>
    <dbReference type="NCBI Taxonomy" id="1076179"/>
    <lineage>
        <taxon>unclassified sequences</taxon>
        <taxon>metagenomes</taxon>
        <taxon>ecological metagenomes</taxon>
    </lineage>
</organism>
<dbReference type="PROSITE" id="PS51077">
    <property type="entry name" value="HTH_ICLR"/>
    <property type="match status" value="1"/>
</dbReference>
<dbReference type="Gene3D" id="1.10.10.10">
    <property type="entry name" value="Winged helix-like DNA-binding domain superfamily/Winged helix DNA-binding domain"/>
    <property type="match status" value="1"/>
</dbReference>
<dbReference type="PANTHER" id="PTHR30136:SF24">
    <property type="entry name" value="HTH-TYPE TRANSCRIPTIONAL REPRESSOR ALLR"/>
    <property type="match status" value="1"/>
</dbReference>
<feature type="domain" description="IclR-ED" evidence="5">
    <location>
        <begin position="71"/>
        <end position="256"/>
    </location>
</feature>
<comment type="caution">
    <text evidence="6">The sequence shown here is derived from an EMBL/GenBank/DDBJ whole genome shotgun (WGS) entry which is preliminary data.</text>
</comment>
<keyword evidence="2" id="KW-0238">DNA-binding</keyword>
<dbReference type="InterPro" id="IPR050707">
    <property type="entry name" value="HTH_MetabolicPath_Reg"/>
</dbReference>
<dbReference type="GO" id="GO:0045892">
    <property type="term" value="P:negative regulation of DNA-templated transcription"/>
    <property type="evidence" value="ECO:0007669"/>
    <property type="project" value="TreeGrafter"/>
</dbReference>
<dbReference type="SUPFAM" id="SSF55781">
    <property type="entry name" value="GAF domain-like"/>
    <property type="match status" value="1"/>
</dbReference>
<dbReference type="PANTHER" id="PTHR30136">
    <property type="entry name" value="HELIX-TURN-HELIX TRANSCRIPTIONAL REGULATOR, ICLR FAMILY"/>
    <property type="match status" value="1"/>
</dbReference>
<sequence>MPDTSHKVHAVEKAIALLDCFWREKRPMSLTELSRMTGWPKSTVHNLLSSMMDSSVVEQSPADGKYRLGLHLFEYGCAISEHWNVVKLARPHLNALVAKTGESAYLASLNADTLLIVDSAEPNNVFRVASTVGNRLPVHCTSQGKAILAYQDAANVRRILKRAGMKSYTVDTIKSAEAYLEQLKLVRQMGIASEYEEYHNGMCSFAAPIFDYEGVCISAVGIVCFLHSGDRKSAVSPETLEALKNTAEAISTELGWHG</sequence>
<dbReference type="InterPro" id="IPR005471">
    <property type="entry name" value="Tscrpt_reg_IclR_N"/>
</dbReference>
<dbReference type="PROSITE" id="PS51078">
    <property type="entry name" value="ICLR_ED"/>
    <property type="match status" value="1"/>
</dbReference>
<dbReference type="SUPFAM" id="SSF46785">
    <property type="entry name" value="Winged helix' DNA-binding domain"/>
    <property type="match status" value="1"/>
</dbReference>
<dbReference type="InterPro" id="IPR029016">
    <property type="entry name" value="GAF-like_dom_sf"/>
</dbReference>
<dbReference type="GO" id="GO:0003700">
    <property type="term" value="F:DNA-binding transcription factor activity"/>
    <property type="evidence" value="ECO:0007669"/>
    <property type="project" value="TreeGrafter"/>
</dbReference>
<dbReference type="Gene3D" id="3.30.450.40">
    <property type="match status" value="1"/>
</dbReference>
<dbReference type="EMBL" id="VSSQ01010799">
    <property type="protein sequence ID" value="MPM45248.1"/>
    <property type="molecule type" value="Genomic_DNA"/>
</dbReference>
<name>A0A644ZXV0_9ZZZZ</name>
<evidence type="ECO:0000256" key="2">
    <source>
        <dbReference type="ARBA" id="ARBA00023125"/>
    </source>
</evidence>
<protein>
    <submittedName>
        <fullName evidence="6">Pectin degradation repressor protein KdgR</fullName>
    </submittedName>
</protein>
<accession>A0A644ZXV0</accession>
<dbReference type="SMART" id="SM00346">
    <property type="entry name" value="HTH_ICLR"/>
    <property type="match status" value="1"/>
</dbReference>